<keyword evidence="3" id="KW-0862">Zinc</keyword>
<dbReference type="GO" id="GO:0006508">
    <property type="term" value="P:proteolysis"/>
    <property type="evidence" value="ECO:0007669"/>
    <property type="project" value="UniProtKB-KW"/>
</dbReference>
<accession>A0A6L2KNB5</accession>
<evidence type="ECO:0000313" key="5">
    <source>
        <dbReference type="EMBL" id="GEU51023.1"/>
    </source>
</evidence>
<dbReference type="SUPFAM" id="SSF53187">
    <property type="entry name" value="Zn-dependent exopeptidases"/>
    <property type="match status" value="1"/>
</dbReference>
<name>A0A6L2KNB5_TANCI</name>
<dbReference type="Gene3D" id="3.40.630.10">
    <property type="entry name" value="Zn peptidases"/>
    <property type="match status" value="1"/>
</dbReference>
<dbReference type="EC" id="3.4.11.21" evidence="2"/>
<protein>
    <recommendedName>
        <fullName evidence="2">aspartyl aminopeptidase</fullName>
        <ecNumber evidence="2">3.4.11.21</ecNumber>
    </recommendedName>
</protein>
<dbReference type="Pfam" id="PF02127">
    <property type="entry name" value="Peptidase_M18"/>
    <property type="match status" value="1"/>
</dbReference>
<keyword evidence="3" id="KW-0479">Metal-binding</keyword>
<comment type="caution">
    <text evidence="5">The sequence shown here is derived from an EMBL/GenBank/DDBJ whole genome shotgun (WGS) entry which is preliminary data.</text>
</comment>
<comment type="similarity">
    <text evidence="3">Belongs to the peptidase M18 family.</text>
</comment>
<keyword evidence="3 5" id="KW-0031">Aminopeptidase</keyword>
<dbReference type="PRINTS" id="PR00932">
    <property type="entry name" value="AMINO1PTASE"/>
</dbReference>
<organism evidence="5">
    <name type="scientific">Tanacetum cinerariifolium</name>
    <name type="common">Dalmatian daisy</name>
    <name type="synonym">Chrysanthemum cinerariifolium</name>
    <dbReference type="NCBI Taxonomy" id="118510"/>
    <lineage>
        <taxon>Eukaryota</taxon>
        <taxon>Viridiplantae</taxon>
        <taxon>Streptophyta</taxon>
        <taxon>Embryophyta</taxon>
        <taxon>Tracheophyta</taxon>
        <taxon>Spermatophyta</taxon>
        <taxon>Magnoliopsida</taxon>
        <taxon>eudicotyledons</taxon>
        <taxon>Gunneridae</taxon>
        <taxon>Pentapetalae</taxon>
        <taxon>asterids</taxon>
        <taxon>campanulids</taxon>
        <taxon>Asterales</taxon>
        <taxon>Asteraceae</taxon>
        <taxon>Asteroideae</taxon>
        <taxon>Anthemideae</taxon>
        <taxon>Anthemidinae</taxon>
        <taxon>Tanacetum</taxon>
    </lineage>
</organism>
<keyword evidence="3" id="KW-0378">Hydrolase</keyword>
<comment type="catalytic activity">
    <reaction evidence="1">
        <text>Release of an N-terminal aspartate or glutamate from a peptide, with a preference for aspartate.</text>
        <dbReference type="EC" id="3.4.11.21"/>
    </reaction>
</comment>
<evidence type="ECO:0000256" key="1">
    <source>
        <dbReference type="ARBA" id="ARBA00001335"/>
    </source>
</evidence>
<gene>
    <name evidence="5" type="ORF">Tci_023001</name>
</gene>
<evidence type="ECO:0000256" key="2">
    <source>
        <dbReference type="ARBA" id="ARBA00011965"/>
    </source>
</evidence>
<dbReference type="GO" id="GO:0004177">
    <property type="term" value="F:aminopeptidase activity"/>
    <property type="evidence" value="ECO:0007669"/>
    <property type="project" value="UniProtKB-KW"/>
</dbReference>
<dbReference type="InterPro" id="IPR001948">
    <property type="entry name" value="Peptidase_M18"/>
</dbReference>
<dbReference type="AlphaFoldDB" id="A0A6L2KNB5"/>
<keyword evidence="3" id="KW-0645">Protease</keyword>
<evidence type="ECO:0000256" key="3">
    <source>
        <dbReference type="RuleBase" id="RU004386"/>
    </source>
</evidence>
<dbReference type="EMBL" id="BKCJ010002802">
    <property type="protein sequence ID" value="GEU51023.1"/>
    <property type="molecule type" value="Genomic_DNA"/>
</dbReference>
<dbReference type="GO" id="GO:0008237">
    <property type="term" value="F:metallopeptidase activity"/>
    <property type="evidence" value="ECO:0007669"/>
    <property type="project" value="UniProtKB-KW"/>
</dbReference>
<dbReference type="PANTHER" id="PTHR28570:SF3">
    <property type="entry name" value="ASPARTYL AMINOPEPTIDASE"/>
    <property type="match status" value="1"/>
</dbReference>
<evidence type="ECO:0000256" key="4">
    <source>
        <dbReference type="SAM" id="MobiDB-lite"/>
    </source>
</evidence>
<reference evidence="5" key="1">
    <citation type="journal article" date="2019" name="Sci. Rep.">
        <title>Draft genome of Tanacetum cinerariifolium, the natural source of mosquito coil.</title>
        <authorList>
            <person name="Yamashiro T."/>
            <person name="Shiraishi A."/>
            <person name="Satake H."/>
            <person name="Nakayama K."/>
        </authorList>
    </citation>
    <scope>NUCLEOTIDE SEQUENCE</scope>
</reference>
<feature type="region of interest" description="Disordered" evidence="4">
    <location>
        <begin position="1"/>
        <end position="22"/>
    </location>
</feature>
<dbReference type="PANTHER" id="PTHR28570">
    <property type="entry name" value="ASPARTYL AMINOPEPTIDASE"/>
    <property type="match status" value="1"/>
</dbReference>
<sequence length="193" mass="21728">MLLKTSCGPLKKPQHHASFKNPEDRYKLEMIKSIRAQRAASDPKISEAILRATLIRNEYWCSAAAVPFNDLLNRAVHGTYFGHIEFMLPLHLSLSSDMAHGVHPNFMDKHKEHRRPKLHKVLVIKHNAKQRYATSGITAFCFKEVAKIHKLPTQDFVVRNDMGCGSTIGPILAFGIGIRAVDCGIPQLSRHKS</sequence>
<proteinExistence type="inferred from homology"/>
<keyword evidence="3" id="KW-0482">Metalloprotease</keyword>
<dbReference type="GO" id="GO:0008270">
    <property type="term" value="F:zinc ion binding"/>
    <property type="evidence" value="ECO:0007669"/>
    <property type="project" value="InterPro"/>
</dbReference>